<protein>
    <submittedName>
        <fullName evidence="2">Uncharacterized protein</fullName>
    </submittedName>
</protein>
<keyword evidence="3" id="KW-1185">Reference proteome</keyword>
<dbReference type="EMBL" id="BNBO01000029">
    <property type="protein sequence ID" value="GHH76457.1"/>
    <property type="molecule type" value="Genomic_DNA"/>
</dbReference>
<feature type="compositionally biased region" description="Basic and acidic residues" evidence="1">
    <location>
        <begin position="85"/>
        <end position="95"/>
    </location>
</feature>
<reference evidence="2" key="1">
    <citation type="journal article" date="2014" name="Int. J. Syst. Evol. Microbiol.">
        <title>Complete genome sequence of Corynebacterium casei LMG S-19264T (=DSM 44701T), isolated from a smear-ripened cheese.</title>
        <authorList>
            <consortium name="US DOE Joint Genome Institute (JGI-PGF)"/>
            <person name="Walter F."/>
            <person name="Albersmeier A."/>
            <person name="Kalinowski J."/>
            <person name="Ruckert C."/>
        </authorList>
    </citation>
    <scope>NUCLEOTIDE SEQUENCE</scope>
    <source>
        <strain evidence="2">JCM 4646</strain>
    </source>
</reference>
<comment type="caution">
    <text evidence="2">The sequence shown here is derived from an EMBL/GenBank/DDBJ whole genome shotgun (WGS) entry which is preliminary data.</text>
</comment>
<dbReference type="Proteomes" id="UP000617734">
    <property type="component" value="Unassembled WGS sequence"/>
</dbReference>
<evidence type="ECO:0000313" key="2">
    <source>
        <dbReference type="EMBL" id="GHH76457.1"/>
    </source>
</evidence>
<gene>
    <name evidence="2" type="ORF">GCM10018781_47690</name>
</gene>
<accession>A0A919G1L6</accession>
<sequence length="95" mass="9922">MYVEPRSSGRSPLIMIASMAGQVIGGLPRSGEGVLPPFRDVREASGKPGSCPARRFRRASPAQGAPPGRPSGPAPSRCPTVPGTDGHRIPDLHRS</sequence>
<name>A0A919G1L6_9ACTN</name>
<proteinExistence type="predicted"/>
<reference evidence="2" key="2">
    <citation type="submission" date="2020-09" db="EMBL/GenBank/DDBJ databases">
        <authorList>
            <person name="Sun Q."/>
            <person name="Ohkuma M."/>
        </authorList>
    </citation>
    <scope>NUCLEOTIDE SEQUENCE</scope>
    <source>
        <strain evidence="2">JCM 4646</strain>
    </source>
</reference>
<dbReference type="AlphaFoldDB" id="A0A919G1L6"/>
<evidence type="ECO:0000256" key="1">
    <source>
        <dbReference type="SAM" id="MobiDB-lite"/>
    </source>
</evidence>
<evidence type="ECO:0000313" key="3">
    <source>
        <dbReference type="Proteomes" id="UP000617734"/>
    </source>
</evidence>
<feature type="region of interest" description="Disordered" evidence="1">
    <location>
        <begin position="28"/>
        <end position="95"/>
    </location>
</feature>
<organism evidence="2 3">
    <name type="scientific">Kitasatospora indigofera</name>
    <dbReference type="NCBI Taxonomy" id="67307"/>
    <lineage>
        <taxon>Bacteria</taxon>
        <taxon>Bacillati</taxon>
        <taxon>Actinomycetota</taxon>
        <taxon>Actinomycetes</taxon>
        <taxon>Kitasatosporales</taxon>
        <taxon>Streptomycetaceae</taxon>
        <taxon>Kitasatospora</taxon>
    </lineage>
</organism>